<feature type="chain" id="PRO_5026871809" evidence="2">
    <location>
        <begin position="19"/>
        <end position="231"/>
    </location>
</feature>
<reference evidence="3 4" key="1">
    <citation type="submission" date="2020-06" db="EMBL/GenBank/DDBJ databases">
        <authorList>
            <person name="Li R."/>
            <person name="Bekaert M."/>
        </authorList>
    </citation>
    <scope>NUCLEOTIDE SEQUENCE [LARGE SCALE GENOMIC DNA]</scope>
    <source>
        <strain evidence="4">wild</strain>
    </source>
</reference>
<feature type="signal peptide" evidence="2">
    <location>
        <begin position="1"/>
        <end position="18"/>
    </location>
</feature>
<dbReference type="OrthoDB" id="6139597at2759"/>
<proteinExistence type="predicted"/>
<keyword evidence="1" id="KW-1133">Transmembrane helix</keyword>
<dbReference type="Proteomes" id="UP000507470">
    <property type="component" value="Unassembled WGS sequence"/>
</dbReference>
<keyword evidence="1" id="KW-0472">Membrane</keyword>
<gene>
    <name evidence="3" type="ORF">MCOR_8298</name>
</gene>
<keyword evidence="2" id="KW-0732">Signal</keyword>
<keyword evidence="4" id="KW-1185">Reference proteome</keyword>
<evidence type="ECO:0000313" key="3">
    <source>
        <dbReference type="EMBL" id="CAC5368901.1"/>
    </source>
</evidence>
<protein>
    <submittedName>
        <fullName evidence="3">Uncharacterized protein</fullName>
    </submittedName>
</protein>
<evidence type="ECO:0000256" key="1">
    <source>
        <dbReference type="SAM" id="Phobius"/>
    </source>
</evidence>
<keyword evidence="1" id="KW-0812">Transmembrane</keyword>
<evidence type="ECO:0000256" key="2">
    <source>
        <dbReference type="SAM" id="SignalP"/>
    </source>
</evidence>
<name>A0A6J8AJ24_MYTCO</name>
<dbReference type="AlphaFoldDB" id="A0A6J8AJ24"/>
<accession>A0A6J8AJ24</accession>
<feature type="transmembrane region" description="Helical" evidence="1">
    <location>
        <begin position="147"/>
        <end position="170"/>
    </location>
</feature>
<dbReference type="EMBL" id="CACVKT020001504">
    <property type="protein sequence ID" value="CAC5368901.1"/>
    <property type="molecule type" value="Genomic_DNA"/>
</dbReference>
<organism evidence="3 4">
    <name type="scientific">Mytilus coruscus</name>
    <name type="common">Sea mussel</name>
    <dbReference type="NCBI Taxonomy" id="42192"/>
    <lineage>
        <taxon>Eukaryota</taxon>
        <taxon>Metazoa</taxon>
        <taxon>Spiralia</taxon>
        <taxon>Lophotrochozoa</taxon>
        <taxon>Mollusca</taxon>
        <taxon>Bivalvia</taxon>
        <taxon>Autobranchia</taxon>
        <taxon>Pteriomorphia</taxon>
        <taxon>Mytilida</taxon>
        <taxon>Mytiloidea</taxon>
        <taxon>Mytilidae</taxon>
        <taxon>Mytilinae</taxon>
        <taxon>Mytilus</taxon>
    </lineage>
</organism>
<sequence length="231" mass="26149">MVLSFVCKILVIVNVTVANGIIQRTDDDLEICSDSRCKDMVQDLQLSETEADILHTAPCPPPWDMSLLFSSTICLDCVQRIQLLHKCLKEWNITIDCENILNCEDCISCDICDTGSDTDNKEIALNETTRENDKIKKNENFTVEVEVVVVTVSVILSVTAVCTVTVFIVYKKRRKQSRLNLRQPNKGDIVLNIETKIPLVNDEKKEEIEKMNVSDKLLNENIQGNSKEEIT</sequence>
<evidence type="ECO:0000313" key="4">
    <source>
        <dbReference type="Proteomes" id="UP000507470"/>
    </source>
</evidence>